<dbReference type="AlphaFoldDB" id="A0A917IW11"/>
<evidence type="ECO:0000313" key="2">
    <source>
        <dbReference type="Proteomes" id="UP000627292"/>
    </source>
</evidence>
<reference evidence="1" key="1">
    <citation type="journal article" date="2014" name="Int. J. Syst. Evol. Microbiol.">
        <title>Complete genome sequence of Corynebacterium casei LMG S-19264T (=DSM 44701T), isolated from a smear-ripened cheese.</title>
        <authorList>
            <consortium name="US DOE Joint Genome Institute (JGI-PGF)"/>
            <person name="Walter F."/>
            <person name="Albersmeier A."/>
            <person name="Kalinowski J."/>
            <person name="Ruckert C."/>
        </authorList>
    </citation>
    <scope>NUCLEOTIDE SEQUENCE</scope>
    <source>
        <strain evidence="1">CGMCC 1.15290</strain>
    </source>
</reference>
<gene>
    <name evidence="1" type="ORF">GCM10011379_20260</name>
</gene>
<organism evidence="1 2">
    <name type="scientific">Filimonas zeae</name>
    <dbReference type="NCBI Taxonomy" id="1737353"/>
    <lineage>
        <taxon>Bacteria</taxon>
        <taxon>Pseudomonadati</taxon>
        <taxon>Bacteroidota</taxon>
        <taxon>Chitinophagia</taxon>
        <taxon>Chitinophagales</taxon>
        <taxon>Chitinophagaceae</taxon>
        <taxon>Filimonas</taxon>
    </lineage>
</organism>
<sequence length="61" mass="7427">MQFVYSTVQYTFHYAHFNVGITEQKYGKSYYNTILIDFYVKKVEMTLYVQQLAMQACLFYR</sequence>
<reference evidence="1" key="2">
    <citation type="submission" date="2020-09" db="EMBL/GenBank/DDBJ databases">
        <authorList>
            <person name="Sun Q."/>
            <person name="Zhou Y."/>
        </authorList>
    </citation>
    <scope>NUCLEOTIDE SEQUENCE</scope>
    <source>
        <strain evidence="1">CGMCC 1.15290</strain>
    </source>
</reference>
<comment type="caution">
    <text evidence="1">The sequence shown here is derived from an EMBL/GenBank/DDBJ whole genome shotgun (WGS) entry which is preliminary data.</text>
</comment>
<name>A0A917IW11_9BACT</name>
<dbReference type="Proteomes" id="UP000627292">
    <property type="component" value="Unassembled WGS sequence"/>
</dbReference>
<accession>A0A917IW11</accession>
<proteinExistence type="predicted"/>
<evidence type="ECO:0000313" key="1">
    <source>
        <dbReference type="EMBL" id="GGH66266.1"/>
    </source>
</evidence>
<protein>
    <submittedName>
        <fullName evidence="1">Uncharacterized protein</fullName>
    </submittedName>
</protein>
<dbReference type="EMBL" id="BMIB01000002">
    <property type="protein sequence ID" value="GGH66266.1"/>
    <property type="molecule type" value="Genomic_DNA"/>
</dbReference>
<keyword evidence="2" id="KW-1185">Reference proteome</keyword>